<feature type="compositionally biased region" description="Polar residues" evidence="1">
    <location>
        <begin position="519"/>
        <end position="535"/>
    </location>
</feature>
<feature type="compositionally biased region" description="Low complexity" evidence="1">
    <location>
        <begin position="645"/>
        <end position="656"/>
    </location>
</feature>
<dbReference type="InterPro" id="IPR013941">
    <property type="entry name" value="ZDS1_C"/>
</dbReference>
<dbReference type="PANTHER" id="PTHR28089">
    <property type="entry name" value="PROTEIN ZDS1-RELATED"/>
    <property type="match status" value="1"/>
</dbReference>
<dbReference type="STRING" id="133385.A0A2T9YYT3"/>
<feature type="region of interest" description="Disordered" evidence="1">
    <location>
        <begin position="645"/>
        <end position="684"/>
    </location>
</feature>
<dbReference type="GO" id="GO:0010971">
    <property type="term" value="P:positive regulation of G2/M transition of mitotic cell cycle"/>
    <property type="evidence" value="ECO:0007669"/>
    <property type="project" value="TreeGrafter"/>
</dbReference>
<dbReference type="Proteomes" id="UP000245383">
    <property type="component" value="Unassembled WGS sequence"/>
</dbReference>
<dbReference type="Pfam" id="PF08632">
    <property type="entry name" value="Zds_C"/>
    <property type="match status" value="1"/>
</dbReference>
<dbReference type="PANTHER" id="PTHR28089:SF1">
    <property type="entry name" value="PROTEIN ZDS1-RELATED"/>
    <property type="match status" value="1"/>
</dbReference>
<feature type="region of interest" description="Disordered" evidence="1">
    <location>
        <begin position="325"/>
        <end position="351"/>
    </location>
</feature>
<feature type="domain" description="Protein Zds1 C-terminal" evidence="2">
    <location>
        <begin position="396"/>
        <end position="448"/>
    </location>
</feature>
<feature type="region of interest" description="Disordered" evidence="1">
    <location>
        <begin position="456"/>
        <end position="535"/>
    </location>
</feature>
<feature type="region of interest" description="Disordered" evidence="1">
    <location>
        <begin position="278"/>
        <end position="301"/>
    </location>
</feature>
<feature type="compositionally biased region" description="Polar residues" evidence="1">
    <location>
        <begin position="374"/>
        <end position="401"/>
    </location>
</feature>
<comment type="caution">
    <text evidence="3">The sequence shown here is derived from an EMBL/GenBank/DDBJ whole genome shotgun (WGS) entry which is preliminary data.</text>
</comment>
<feature type="compositionally biased region" description="Polar residues" evidence="1">
    <location>
        <begin position="674"/>
        <end position="684"/>
    </location>
</feature>
<evidence type="ECO:0000256" key="1">
    <source>
        <dbReference type="SAM" id="MobiDB-lite"/>
    </source>
</evidence>
<feature type="compositionally biased region" description="Polar residues" evidence="1">
    <location>
        <begin position="481"/>
        <end position="495"/>
    </location>
</feature>
<feature type="compositionally biased region" description="Basic and acidic residues" evidence="1">
    <location>
        <begin position="341"/>
        <end position="351"/>
    </location>
</feature>
<feature type="compositionally biased region" description="Low complexity" evidence="1">
    <location>
        <begin position="284"/>
        <end position="299"/>
    </location>
</feature>
<feature type="region of interest" description="Disordered" evidence="1">
    <location>
        <begin position="606"/>
        <end position="630"/>
    </location>
</feature>
<feature type="region of interest" description="Disordered" evidence="1">
    <location>
        <begin position="363"/>
        <end position="401"/>
    </location>
</feature>
<feature type="compositionally biased region" description="Low complexity" evidence="1">
    <location>
        <begin position="456"/>
        <end position="480"/>
    </location>
</feature>
<dbReference type="InterPro" id="IPR040206">
    <property type="entry name" value="Zds1/2"/>
</dbReference>
<sequence>MSEHFDSEWLSTKLNNISSQTPDSVSSHFVQISNSEPTFPPPETIVWLPARFHPEISPKEYETWISKYGTHLKRLESSPRRRKSILGLSKPVIEELPESNLRKTTSLSLNRYCSKKPEAAFIHFMLNKRHEPTLKRSKLLNKRLTTRVLRTTSLKPPDSSQTDLEIPISDSRSSSLALDPASLDSASSPPLSKSATIYSRSLSQLDTIPSELELNPLSFFSDLPDPTPPSLDKSTILSLDIDPSNSSASLPAKINTPADLLELNLNWDFDATSISTPSSNSDHLSSLPIKSIPIPQPKSTLHKTSNLYTNLSQLDPNIPSIRSNALQRKSSAKNSDSSNPSDKKISSSNDLKKKSSIFDNIRSFLTPDRPTPAPNSYSYNNISNHKPNSNSITPKPFDTSNNPSIRYPIHVERAIYQLAGLKLSHPRRPLRQQVLLSNMMYWYLELINPFKKTISPPAGQSPSSNSSSYSYTDYNYNSNPQSSSTPLIYSQNAQPNSLLNSHSNENSENPTNVLPFLNGNPNSNYNSFDREYSSSQSNSNVIDEFYNDDHFSEKCEYYLDHENHNKDDEASNQPNNFISTPDQKATTGLNPSNGYLGEFNFDFDSNLNSPKSKNHQNNRPTSTASDPIHYQKNTLLVSDNYSPFNEYEYSENSASSDTEKRRSDDDDLPLAMHQPNQNISKLVI</sequence>
<evidence type="ECO:0000259" key="2">
    <source>
        <dbReference type="SMART" id="SM01327"/>
    </source>
</evidence>
<feature type="compositionally biased region" description="Low complexity" evidence="1">
    <location>
        <begin position="496"/>
        <end position="509"/>
    </location>
</feature>
<dbReference type="EMBL" id="MBFR01000011">
    <property type="protein sequence ID" value="PVU97503.1"/>
    <property type="molecule type" value="Genomic_DNA"/>
</dbReference>
<dbReference type="OrthoDB" id="5589766at2759"/>
<accession>A0A2T9YYT3</accession>
<dbReference type="GO" id="GO:0030010">
    <property type="term" value="P:establishment of cell polarity"/>
    <property type="evidence" value="ECO:0007669"/>
    <property type="project" value="TreeGrafter"/>
</dbReference>
<proteinExistence type="predicted"/>
<organism evidence="3 4">
    <name type="scientific">Smittium simulii</name>
    <dbReference type="NCBI Taxonomy" id="133385"/>
    <lineage>
        <taxon>Eukaryota</taxon>
        <taxon>Fungi</taxon>
        <taxon>Fungi incertae sedis</taxon>
        <taxon>Zoopagomycota</taxon>
        <taxon>Kickxellomycotina</taxon>
        <taxon>Harpellomycetes</taxon>
        <taxon>Harpellales</taxon>
        <taxon>Legeriomycetaceae</taxon>
        <taxon>Smittium</taxon>
    </lineage>
</organism>
<protein>
    <recommendedName>
        <fullName evidence="2">Protein Zds1 C-terminal domain-containing protein</fullName>
    </recommendedName>
</protein>
<evidence type="ECO:0000313" key="3">
    <source>
        <dbReference type="EMBL" id="PVU97503.1"/>
    </source>
</evidence>
<dbReference type="SMART" id="SM01327">
    <property type="entry name" value="Zds_C"/>
    <property type="match status" value="1"/>
</dbReference>
<dbReference type="GO" id="GO:0005737">
    <property type="term" value="C:cytoplasm"/>
    <property type="evidence" value="ECO:0007669"/>
    <property type="project" value="TreeGrafter"/>
</dbReference>
<evidence type="ECO:0000313" key="4">
    <source>
        <dbReference type="Proteomes" id="UP000245383"/>
    </source>
</evidence>
<name>A0A2T9YYT3_9FUNG</name>
<dbReference type="AlphaFoldDB" id="A0A2T9YYT3"/>
<feature type="region of interest" description="Disordered" evidence="1">
    <location>
        <begin position="564"/>
        <end position="593"/>
    </location>
</feature>
<gene>
    <name evidence="3" type="ORF">BB561_000503</name>
</gene>
<keyword evidence="4" id="KW-1185">Reference proteome</keyword>
<reference evidence="3 4" key="1">
    <citation type="journal article" date="2018" name="MBio">
        <title>Comparative Genomics Reveals the Core Gene Toolbox for the Fungus-Insect Symbiosis.</title>
        <authorList>
            <person name="Wang Y."/>
            <person name="Stata M."/>
            <person name="Wang W."/>
            <person name="Stajich J.E."/>
            <person name="White M.M."/>
            <person name="Moncalvo J.M."/>
        </authorList>
    </citation>
    <scope>NUCLEOTIDE SEQUENCE [LARGE SCALE GENOMIC DNA]</scope>
    <source>
        <strain evidence="3 4">SWE-8-4</strain>
    </source>
</reference>
<feature type="compositionally biased region" description="Polar residues" evidence="1">
    <location>
        <begin position="571"/>
        <end position="593"/>
    </location>
</feature>